<sequence length="37" mass="3877">MGIYPDLSGPACSYVCLRAFGRRVPAHSLMSAGSCCV</sequence>
<dbReference type="AlphaFoldDB" id="A0A0E9QED1"/>
<accession>A0A0E9QED1</accession>
<reference evidence="1" key="2">
    <citation type="journal article" date="2015" name="Fish Shellfish Immunol.">
        <title>Early steps in the European eel (Anguilla anguilla)-Vibrio vulnificus interaction in the gills: Role of the RtxA13 toxin.</title>
        <authorList>
            <person name="Callol A."/>
            <person name="Pajuelo D."/>
            <person name="Ebbesson L."/>
            <person name="Teles M."/>
            <person name="MacKenzie S."/>
            <person name="Amaro C."/>
        </authorList>
    </citation>
    <scope>NUCLEOTIDE SEQUENCE</scope>
</reference>
<proteinExistence type="predicted"/>
<organism evidence="1">
    <name type="scientific">Anguilla anguilla</name>
    <name type="common">European freshwater eel</name>
    <name type="synonym">Muraena anguilla</name>
    <dbReference type="NCBI Taxonomy" id="7936"/>
    <lineage>
        <taxon>Eukaryota</taxon>
        <taxon>Metazoa</taxon>
        <taxon>Chordata</taxon>
        <taxon>Craniata</taxon>
        <taxon>Vertebrata</taxon>
        <taxon>Euteleostomi</taxon>
        <taxon>Actinopterygii</taxon>
        <taxon>Neopterygii</taxon>
        <taxon>Teleostei</taxon>
        <taxon>Anguilliformes</taxon>
        <taxon>Anguillidae</taxon>
        <taxon>Anguilla</taxon>
    </lineage>
</organism>
<reference evidence="1" key="1">
    <citation type="submission" date="2014-11" db="EMBL/GenBank/DDBJ databases">
        <authorList>
            <person name="Amaro Gonzalez C."/>
        </authorList>
    </citation>
    <scope>NUCLEOTIDE SEQUENCE</scope>
</reference>
<protein>
    <submittedName>
        <fullName evidence="1">Uncharacterized protein</fullName>
    </submittedName>
</protein>
<dbReference type="EMBL" id="GBXM01093730">
    <property type="protein sequence ID" value="JAH14847.1"/>
    <property type="molecule type" value="Transcribed_RNA"/>
</dbReference>
<name>A0A0E9QED1_ANGAN</name>
<evidence type="ECO:0000313" key="1">
    <source>
        <dbReference type="EMBL" id="JAH14847.1"/>
    </source>
</evidence>